<dbReference type="RefSeq" id="WP_085098110.1">
    <property type="nucleotide sequence ID" value="NZ_AP022603.1"/>
</dbReference>
<keyword evidence="7" id="KW-1185">Reference proteome</keyword>
<dbReference type="GO" id="GO:0008408">
    <property type="term" value="F:3'-5' exonuclease activity"/>
    <property type="evidence" value="ECO:0007669"/>
    <property type="project" value="InterPro"/>
</dbReference>
<dbReference type="Gene3D" id="1.20.1060.10">
    <property type="entry name" value="Taq DNA Polymerase, Chain T, domain 4"/>
    <property type="match status" value="1"/>
</dbReference>
<evidence type="ECO:0000256" key="3">
    <source>
        <dbReference type="ARBA" id="ARBA00020311"/>
    </source>
</evidence>
<dbReference type="Pfam" id="PF00476">
    <property type="entry name" value="DNA_pol_A"/>
    <property type="match status" value="1"/>
</dbReference>
<dbReference type="SUPFAM" id="SSF53098">
    <property type="entry name" value="Ribonuclease H-like"/>
    <property type="match status" value="1"/>
</dbReference>
<dbReference type="GO" id="GO:0006302">
    <property type="term" value="P:double-strand break repair"/>
    <property type="evidence" value="ECO:0007669"/>
    <property type="project" value="TreeGrafter"/>
</dbReference>
<dbReference type="InterPro" id="IPR001098">
    <property type="entry name" value="DNA-dir_DNA_pol_A_palm_dom"/>
</dbReference>
<dbReference type="SUPFAM" id="SSF56672">
    <property type="entry name" value="DNA/RNA polymerases"/>
    <property type="match status" value="1"/>
</dbReference>
<dbReference type="InterPro" id="IPR002298">
    <property type="entry name" value="DNA_polymerase_A"/>
</dbReference>
<dbReference type="GO" id="GO:0003677">
    <property type="term" value="F:DNA binding"/>
    <property type="evidence" value="ECO:0007669"/>
    <property type="project" value="InterPro"/>
</dbReference>
<dbReference type="Proteomes" id="UP000193484">
    <property type="component" value="Unassembled WGS sequence"/>
</dbReference>
<dbReference type="EMBL" id="LQOJ01000048">
    <property type="protein sequence ID" value="ORV00968.1"/>
    <property type="molecule type" value="Genomic_DNA"/>
</dbReference>
<evidence type="ECO:0000313" key="7">
    <source>
        <dbReference type="Proteomes" id="UP000193484"/>
    </source>
</evidence>
<dbReference type="SMART" id="SM00482">
    <property type="entry name" value="POLAc"/>
    <property type="match status" value="1"/>
</dbReference>
<dbReference type="OrthoDB" id="5196455at2"/>
<dbReference type="EC" id="2.7.7.7" evidence="2"/>
<protein>
    <recommendedName>
        <fullName evidence="3">DNA polymerase I</fullName>
        <ecNumber evidence="2">2.7.7.7</ecNumber>
    </recommendedName>
</protein>
<dbReference type="GO" id="GO:0003887">
    <property type="term" value="F:DNA-directed DNA polymerase activity"/>
    <property type="evidence" value="ECO:0007669"/>
    <property type="project" value="UniProtKB-EC"/>
</dbReference>
<dbReference type="STRING" id="1793.AWC04_14950"/>
<gene>
    <name evidence="6" type="ORF">AWC04_14950</name>
</gene>
<dbReference type="PANTHER" id="PTHR10133:SF27">
    <property type="entry name" value="DNA POLYMERASE NU"/>
    <property type="match status" value="1"/>
</dbReference>
<evidence type="ECO:0000256" key="5">
    <source>
        <dbReference type="ARBA" id="ARBA00049244"/>
    </source>
</evidence>
<dbReference type="Gene3D" id="3.30.70.370">
    <property type="match status" value="1"/>
</dbReference>
<accession>A0A1X1R821</accession>
<comment type="catalytic activity">
    <reaction evidence="5">
        <text>DNA(n) + a 2'-deoxyribonucleoside 5'-triphosphate = DNA(n+1) + diphosphate</text>
        <dbReference type="Rhea" id="RHEA:22508"/>
        <dbReference type="Rhea" id="RHEA-COMP:17339"/>
        <dbReference type="Rhea" id="RHEA-COMP:17340"/>
        <dbReference type="ChEBI" id="CHEBI:33019"/>
        <dbReference type="ChEBI" id="CHEBI:61560"/>
        <dbReference type="ChEBI" id="CHEBI:173112"/>
        <dbReference type="EC" id="2.7.7.7"/>
    </reaction>
</comment>
<dbReference type="PANTHER" id="PTHR10133">
    <property type="entry name" value="DNA POLYMERASE I"/>
    <property type="match status" value="1"/>
</dbReference>
<dbReference type="InterPro" id="IPR012337">
    <property type="entry name" value="RNaseH-like_sf"/>
</dbReference>
<dbReference type="GO" id="GO:0006261">
    <property type="term" value="P:DNA-templated DNA replication"/>
    <property type="evidence" value="ECO:0007669"/>
    <property type="project" value="InterPro"/>
</dbReference>
<name>A0A1X1R821_MYCFA</name>
<keyword evidence="4" id="KW-0235">DNA replication</keyword>
<dbReference type="InterPro" id="IPR002562">
    <property type="entry name" value="3'-5'_exonuclease_dom"/>
</dbReference>
<comment type="caution">
    <text evidence="6">The sequence shown here is derived from an EMBL/GenBank/DDBJ whole genome shotgun (WGS) entry which is preliminary data.</text>
</comment>
<dbReference type="Gene3D" id="1.10.150.20">
    <property type="entry name" value="5' to 3' exonuclease, C-terminal subdomain"/>
    <property type="match status" value="1"/>
</dbReference>
<reference evidence="6 7" key="1">
    <citation type="submission" date="2016-01" db="EMBL/GenBank/DDBJ databases">
        <title>The new phylogeny of the genus Mycobacterium.</title>
        <authorList>
            <person name="Tarcisio F."/>
            <person name="Conor M."/>
            <person name="Antonella G."/>
            <person name="Elisabetta G."/>
            <person name="Giulia F.S."/>
            <person name="Sara T."/>
            <person name="Anna F."/>
            <person name="Clotilde B."/>
            <person name="Roberto B."/>
            <person name="Veronica D.S."/>
            <person name="Fabio R."/>
            <person name="Monica P."/>
            <person name="Olivier J."/>
            <person name="Enrico T."/>
            <person name="Nicola S."/>
        </authorList>
    </citation>
    <scope>NUCLEOTIDE SEQUENCE [LARGE SCALE GENOMIC DNA]</scope>
    <source>
        <strain evidence="6 7">DSM 44179</strain>
    </source>
</reference>
<dbReference type="InterPro" id="IPR043502">
    <property type="entry name" value="DNA/RNA_pol_sf"/>
</dbReference>
<evidence type="ECO:0000313" key="6">
    <source>
        <dbReference type="EMBL" id="ORV00968.1"/>
    </source>
</evidence>
<evidence type="ECO:0000256" key="2">
    <source>
        <dbReference type="ARBA" id="ARBA00012417"/>
    </source>
</evidence>
<proteinExistence type="inferred from homology"/>
<organism evidence="6 7">
    <name type="scientific">Mycolicibacterium fallax</name>
    <name type="common">Mycobacterium fallax</name>
    <dbReference type="NCBI Taxonomy" id="1793"/>
    <lineage>
        <taxon>Bacteria</taxon>
        <taxon>Bacillati</taxon>
        <taxon>Actinomycetota</taxon>
        <taxon>Actinomycetes</taxon>
        <taxon>Mycobacteriales</taxon>
        <taxon>Mycobacteriaceae</taxon>
        <taxon>Mycolicibacterium</taxon>
    </lineage>
</organism>
<dbReference type="AlphaFoldDB" id="A0A1X1R821"/>
<dbReference type="Pfam" id="PF01612">
    <property type="entry name" value="DNA_pol_A_exo1"/>
    <property type="match status" value="1"/>
</dbReference>
<evidence type="ECO:0000256" key="4">
    <source>
        <dbReference type="ARBA" id="ARBA00022705"/>
    </source>
</evidence>
<evidence type="ECO:0000256" key="1">
    <source>
        <dbReference type="ARBA" id="ARBA00007705"/>
    </source>
</evidence>
<dbReference type="InterPro" id="IPR036397">
    <property type="entry name" value="RNaseH_sf"/>
</dbReference>
<sequence length="614" mass="67360">MYALKTRPTDDYVVFAPPADVDPTSDIEAVIRSLNGAPLAADTETTGLGWFDTMTLASFASDTHAVVLDMTSEDHRIAVGILFQRVLAGEFEIVMHNAQFDALHFDRAGLVDGVELLGHTTDTYTLASLIETPDNDTKSRGLKALSDDWLPHSAATAAQAEMHLMWAERGWSSRSAWSKMHPRNPAFLRYSAADAIDTRRLYRTIHPLAAAAATAATLERERRASQLAARMQRRGFLVDREGLQQWLTDAEARAVELLARLNAHGIQNPNSTRQVRDAIEAELRSAWGTKEPPLSEVETDALLERMLPNTAAATLELLKGSSAIVTDLLAHRALTKTIGTYAKPWLRESERDGRIHASLNPLRASTGRWSSSNPNLQNVPKALRKFIVPRPGYVLVSADFRSVEVRLGGALSGDARMLADLRAGLDPYMEVAKAAFGDDATEEQRNAMKPVLLGRMYGRGERSIADAWQVKEKDTPYEELFERAKRLSREGIDARYPELKPAAAAAMARVAAGNVRIQLPSGRALSKSPAMAKDAFNALVQGAGRDELVDAGIRLADAGFADNLWLCIHDEWVLEIPDTDVEATVERITSIMATTFNGVPIDADAKVLGTHWDK</sequence>
<dbReference type="PRINTS" id="PR00868">
    <property type="entry name" value="DNAPOLI"/>
</dbReference>
<comment type="similarity">
    <text evidence="1">Belongs to the DNA polymerase type-A family.</text>
</comment>
<dbReference type="Gene3D" id="3.30.420.10">
    <property type="entry name" value="Ribonuclease H-like superfamily/Ribonuclease H"/>
    <property type="match status" value="1"/>
</dbReference>